<evidence type="ECO:0000313" key="11">
    <source>
        <dbReference type="Proteomes" id="UP000051521"/>
    </source>
</evidence>
<dbReference type="PATRIC" id="fig|1423751.3.peg.126"/>
<dbReference type="InterPro" id="IPR051401">
    <property type="entry name" value="GtrA_CellWall_Glycosyl"/>
</dbReference>
<name>I7KPE2_9LACO</name>
<dbReference type="GO" id="GO:0005886">
    <property type="term" value="C:plasma membrane"/>
    <property type="evidence" value="ECO:0007669"/>
    <property type="project" value="TreeGrafter"/>
</dbReference>
<reference evidence="9 11" key="2">
    <citation type="journal article" date="2015" name="Genome Announc.">
        <title>Expanding the biotechnology potential of lactobacilli through comparative genomics of 213 strains and associated genera.</title>
        <authorList>
            <person name="Sun Z."/>
            <person name="Harris H.M."/>
            <person name="McCann A."/>
            <person name="Guo C."/>
            <person name="Argimon S."/>
            <person name="Zhang W."/>
            <person name="Yang X."/>
            <person name="Jeffery I.B."/>
            <person name="Cooney J.C."/>
            <person name="Kagawa T.F."/>
            <person name="Liu W."/>
            <person name="Song Y."/>
            <person name="Salvetti E."/>
            <person name="Wrobel A."/>
            <person name="Rasinkangas P."/>
            <person name="Parkhill J."/>
            <person name="Rea M.C."/>
            <person name="O'Sullivan O."/>
            <person name="Ritari J."/>
            <person name="Douillard F.P."/>
            <person name="Paul Ross R."/>
            <person name="Yang R."/>
            <person name="Briner A.E."/>
            <person name="Felis G.E."/>
            <person name="de Vos W.M."/>
            <person name="Barrangou R."/>
            <person name="Klaenhammer T.R."/>
            <person name="Caufield P.W."/>
            <person name="Cui Y."/>
            <person name="Zhang H."/>
            <person name="O'Toole P.W."/>
        </authorList>
    </citation>
    <scope>NUCLEOTIDE SEQUENCE [LARGE SCALE GENOMIC DNA]</scope>
    <source>
        <strain evidence="9 11">DSM 23908</strain>
    </source>
</reference>
<dbReference type="PANTHER" id="PTHR38459">
    <property type="entry name" value="PROPHAGE BACTOPRENOL-LINKED GLUCOSE TRANSLOCASE HOMOLOG"/>
    <property type="match status" value="1"/>
</dbReference>
<dbReference type="Proteomes" id="UP000009326">
    <property type="component" value="Unassembled WGS sequence"/>
</dbReference>
<comment type="similarity">
    <text evidence="2">Belongs to the GtrA family.</text>
</comment>
<accession>I7KPE2</accession>
<dbReference type="Pfam" id="PF04138">
    <property type="entry name" value="GtrA_DPMS_TM"/>
    <property type="match status" value="1"/>
</dbReference>
<reference evidence="8 10" key="1">
    <citation type="submission" date="2012-06" db="EMBL/GenBank/DDBJ databases">
        <title>Draft genome sequence of Lactobacillus gigeriorum CRBIP 24.85T, isolated from chicken crop.</title>
        <authorList>
            <person name="Cousin S."/>
            <person name="Ma L."/>
            <person name="Creno S."/>
            <person name="Clermont D."/>
            <person name="Loux V."/>
            <person name="Bizet C."/>
            <person name="Bouchier C."/>
        </authorList>
    </citation>
    <scope>NUCLEOTIDE SEQUENCE [LARGE SCALE GENOMIC DNA]</scope>
    <source>
        <strain evidence="10">CRBIP 24.85T</strain>
        <strain evidence="8">Type strain: CRBIP 24.85</strain>
    </source>
</reference>
<keyword evidence="4 6" id="KW-1133">Transmembrane helix</keyword>
<sequence>MSKIAKKENLIQLVEYGIIGILGFLVDLGIFYFVQRLEVLPIEVVNIISSSIALIHNYLWNSYVTFKVYDRFWLRLVGYFLVGQITTLFTTICLWIFVTILHQDKYAVKIISMIVAVLLQFLINKKVTFKRKGIS</sequence>
<feature type="transmembrane region" description="Helical" evidence="6">
    <location>
        <begin position="12"/>
        <end position="34"/>
    </location>
</feature>
<keyword evidence="3 6" id="KW-0812">Transmembrane</keyword>
<dbReference type="STRING" id="1423751.FC38_GL000123"/>
<dbReference type="EMBL" id="AYZO01000001">
    <property type="protein sequence ID" value="KRN14829.1"/>
    <property type="molecule type" value="Genomic_DNA"/>
</dbReference>
<dbReference type="GO" id="GO:0000271">
    <property type="term" value="P:polysaccharide biosynthetic process"/>
    <property type="evidence" value="ECO:0007669"/>
    <property type="project" value="InterPro"/>
</dbReference>
<evidence type="ECO:0000256" key="5">
    <source>
        <dbReference type="ARBA" id="ARBA00023136"/>
    </source>
</evidence>
<evidence type="ECO:0000256" key="1">
    <source>
        <dbReference type="ARBA" id="ARBA00004141"/>
    </source>
</evidence>
<dbReference type="InterPro" id="IPR007267">
    <property type="entry name" value="GtrA_DPMS_TM"/>
</dbReference>
<evidence type="ECO:0000259" key="7">
    <source>
        <dbReference type="Pfam" id="PF04138"/>
    </source>
</evidence>
<feature type="transmembrane region" description="Helical" evidence="6">
    <location>
        <begin position="106"/>
        <end position="123"/>
    </location>
</feature>
<dbReference type="PANTHER" id="PTHR38459:SF1">
    <property type="entry name" value="PROPHAGE BACTOPRENOL-LINKED GLUCOSE TRANSLOCASE HOMOLOG"/>
    <property type="match status" value="1"/>
</dbReference>
<dbReference type="EMBL" id="CAKC01000060">
    <property type="protein sequence ID" value="CCI87294.1"/>
    <property type="molecule type" value="Genomic_DNA"/>
</dbReference>
<evidence type="ECO:0000313" key="10">
    <source>
        <dbReference type="Proteomes" id="UP000009326"/>
    </source>
</evidence>
<dbReference type="OrthoDB" id="2302003at2"/>
<evidence type="ECO:0000256" key="2">
    <source>
        <dbReference type="ARBA" id="ARBA00009399"/>
    </source>
</evidence>
<feature type="transmembrane region" description="Helical" evidence="6">
    <location>
        <begin position="72"/>
        <end position="100"/>
    </location>
</feature>
<evidence type="ECO:0000256" key="6">
    <source>
        <dbReference type="SAM" id="Phobius"/>
    </source>
</evidence>
<dbReference type="Proteomes" id="UP000051521">
    <property type="component" value="Unassembled WGS sequence"/>
</dbReference>
<evidence type="ECO:0000313" key="8">
    <source>
        <dbReference type="EMBL" id="CCI87294.1"/>
    </source>
</evidence>
<organism evidence="8 10">
    <name type="scientific">Lactobacillus gigeriorum DSM 23908 = CRBIP 24.85</name>
    <dbReference type="NCBI Taxonomy" id="1423751"/>
    <lineage>
        <taxon>Bacteria</taxon>
        <taxon>Bacillati</taxon>
        <taxon>Bacillota</taxon>
        <taxon>Bacilli</taxon>
        <taxon>Lactobacillales</taxon>
        <taxon>Lactobacillaceae</taxon>
        <taxon>Lactobacillus</taxon>
    </lineage>
</organism>
<protein>
    <submittedName>
        <fullName evidence="8">GtrA family membrane protein</fullName>
    </submittedName>
</protein>
<comment type="subcellular location">
    <subcellularLocation>
        <location evidence="1">Membrane</location>
        <topology evidence="1">Multi-pass membrane protein</topology>
    </subcellularLocation>
</comment>
<dbReference type="AlphaFoldDB" id="I7KPE2"/>
<gene>
    <name evidence="8" type="ORF">BN52_03805</name>
    <name evidence="9" type="ORF">FC38_GL000123</name>
</gene>
<evidence type="ECO:0000256" key="3">
    <source>
        <dbReference type="ARBA" id="ARBA00022692"/>
    </source>
</evidence>
<keyword evidence="11" id="KW-1185">Reference proteome</keyword>
<evidence type="ECO:0000313" key="9">
    <source>
        <dbReference type="EMBL" id="KRN14829.1"/>
    </source>
</evidence>
<proteinExistence type="inferred from homology"/>
<keyword evidence="5 6" id="KW-0472">Membrane</keyword>
<feature type="domain" description="GtrA/DPMS transmembrane" evidence="7">
    <location>
        <begin position="16"/>
        <end position="129"/>
    </location>
</feature>
<comment type="caution">
    <text evidence="8">The sequence shown here is derived from an EMBL/GenBank/DDBJ whole genome shotgun (WGS) entry which is preliminary data.</text>
</comment>
<feature type="transmembrane region" description="Helical" evidence="6">
    <location>
        <begin position="40"/>
        <end position="60"/>
    </location>
</feature>
<dbReference type="RefSeq" id="WP_008473483.1">
    <property type="nucleotide sequence ID" value="NZ_AYZO01000001.1"/>
</dbReference>
<evidence type="ECO:0000256" key="4">
    <source>
        <dbReference type="ARBA" id="ARBA00022989"/>
    </source>
</evidence>